<protein>
    <submittedName>
        <fullName evidence="3">Uncharacterized protein</fullName>
    </submittedName>
</protein>
<reference evidence="3 4" key="1">
    <citation type="submission" date="2018-05" db="EMBL/GenBank/DDBJ databases">
        <title>Complete genome sequence of sponge-derived Streptomyces sp. HNM0039.</title>
        <authorList>
            <person name="Huang X."/>
            <person name="Zhou S."/>
        </authorList>
    </citation>
    <scope>NUCLEOTIDE SEQUENCE [LARGE SCALE GENOMIC DNA]</scope>
    <source>
        <strain evidence="3 4">HNM0039</strain>
    </source>
</reference>
<feature type="compositionally biased region" description="Gly residues" evidence="1">
    <location>
        <begin position="17"/>
        <end position="28"/>
    </location>
</feature>
<proteinExistence type="predicted"/>
<dbReference type="KEGG" id="stir:DDW44_07480"/>
<evidence type="ECO:0000256" key="2">
    <source>
        <dbReference type="SAM" id="Phobius"/>
    </source>
</evidence>
<evidence type="ECO:0000256" key="1">
    <source>
        <dbReference type="SAM" id="MobiDB-lite"/>
    </source>
</evidence>
<dbReference type="OrthoDB" id="4334185at2"/>
<keyword evidence="2" id="KW-0472">Membrane</keyword>
<feature type="transmembrane region" description="Helical" evidence="2">
    <location>
        <begin position="77"/>
        <end position="96"/>
    </location>
</feature>
<evidence type="ECO:0000313" key="3">
    <source>
        <dbReference type="EMBL" id="AWI28645.1"/>
    </source>
</evidence>
<feature type="compositionally biased region" description="Low complexity" evidence="1">
    <location>
        <begin position="45"/>
        <end position="67"/>
    </location>
</feature>
<dbReference type="EMBL" id="CP029188">
    <property type="protein sequence ID" value="AWI28645.1"/>
    <property type="molecule type" value="Genomic_DNA"/>
</dbReference>
<dbReference type="Proteomes" id="UP000244900">
    <property type="component" value="Chromosome"/>
</dbReference>
<keyword evidence="4" id="KW-1185">Reference proteome</keyword>
<feature type="region of interest" description="Disordered" evidence="1">
    <location>
        <begin position="1"/>
        <end position="71"/>
    </location>
</feature>
<evidence type="ECO:0000313" key="4">
    <source>
        <dbReference type="Proteomes" id="UP000244900"/>
    </source>
</evidence>
<keyword evidence="2" id="KW-0812">Transmembrane</keyword>
<sequence>MSARTHPRHHAPDAAGGHTGARSGGGGPSAVAPLSRTAATGLRTGASLPGGSAAGPGAVATVPRGAAAGPGAGGTGLRWWAIVLPVIAFSVLFLLVTGTGQAAASPSPVAFLGWIQPALTGF</sequence>
<accession>A0A2S1SQJ1</accession>
<dbReference type="AlphaFoldDB" id="A0A2S1SQJ1"/>
<gene>
    <name evidence="3" type="ORF">DDW44_07480</name>
</gene>
<name>A0A2S1SQJ1_9ACTN</name>
<keyword evidence="2" id="KW-1133">Transmembrane helix</keyword>
<organism evidence="3 4">
    <name type="scientific">Streptomyces tirandamycinicus</name>
    <dbReference type="NCBI Taxonomy" id="2174846"/>
    <lineage>
        <taxon>Bacteria</taxon>
        <taxon>Bacillati</taxon>
        <taxon>Actinomycetota</taxon>
        <taxon>Actinomycetes</taxon>
        <taxon>Kitasatosporales</taxon>
        <taxon>Streptomycetaceae</taxon>
        <taxon>Streptomyces</taxon>
    </lineage>
</organism>